<evidence type="ECO:0000313" key="4">
    <source>
        <dbReference type="EMBL" id="THU97726.1"/>
    </source>
</evidence>
<sequence>MSGMDLDGFIVHAERLNEASARIFKLSPRKILLQNSFSVPLVFVFHLHPQTPFITTMKFSLVLASVALLLPSLSGAVKLQYDNTYDNRNTALTSVSCSDGANGLITRFGFQKFGDIPQFPHIGATSSVAGWNSDQCGTCWKLSYTNGSGKTKSIHVLAVDHAGSGWNVAQAAMDELTGGQAVALGNVDVTEKKVAVSHCGL</sequence>
<accession>A0A4S8M633</accession>
<dbReference type="EMBL" id="ML179150">
    <property type="protein sequence ID" value="THU97726.1"/>
    <property type="molecule type" value="Genomic_DNA"/>
</dbReference>
<dbReference type="InterPro" id="IPR036908">
    <property type="entry name" value="RlpA-like_sf"/>
</dbReference>
<dbReference type="GO" id="GO:0005576">
    <property type="term" value="C:extracellular region"/>
    <property type="evidence" value="ECO:0007669"/>
    <property type="project" value="UniProtKB-SubCell"/>
</dbReference>
<dbReference type="OrthoDB" id="4898945at2759"/>
<keyword evidence="3" id="KW-0964">Secreted</keyword>
<organism evidence="4 5">
    <name type="scientific">Dendrothele bispora (strain CBS 962.96)</name>
    <dbReference type="NCBI Taxonomy" id="1314807"/>
    <lineage>
        <taxon>Eukaryota</taxon>
        <taxon>Fungi</taxon>
        <taxon>Dikarya</taxon>
        <taxon>Basidiomycota</taxon>
        <taxon>Agaricomycotina</taxon>
        <taxon>Agaricomycetes</taxon>
        <taxon>Agaricomycetidae</taxon>
        <taxon>Agaricales</taxon>
        <taxon>Agaricales incertae sedis</taxon>
        <taxon>Dendrothele</taxon>
    </lineage>
</organism>
<protein>
    <submittedName>
        <fullName evidence="4">Cerato-platanin-domain-containing protein</fullName>
    </submittedName>
</protein>
<dbReference type="CDD" id="cd22778">
    <property type="entry name" value="DPBB_CEPL-like"/>
    <property type="match status" value="1"/>
</dbReference>
<comment type="similarity">
    <text evidence="2">Belongs to the cerato-platanin family.</text>
</comment>
<dbReference type="Gene3D" id="2.40.40.10">
    <property type="entry name" value="RlpA-like domain"/>
    <property type="match status" value="1"/>
</dbReference>
<dbReference type="Proteomes" id="UP000297245">
    <property type="component" value="Unassembled WGS sequence"/>
</dbReference>
<comment type="subcellular location">
    <subcellularLocation>
        <location evidence="1">Secreted</location>
    </subcellularLocation>
</comment>
<evidence type="ECO:0000256" key="1">
    <source>
        <dbReference type="ARBA" id="ARBA00004613"/>
    </source>
</evidence>
<dbReference type="AlphaFoldDB" id="A0A4S8M633"/>
<keyword evidence="5" id="KW-1185">Reference proteome</keyword>
<evidence type="ECO:0000256" key="2">
    <source>
        <dbReference type="ARBA" id="ARBA00010421"/>
    </source>
</evidence>
<dbReference type="Pfam" id="PF07249">
    <property type="entry name" value="Cerato-platanin"/>
    <property type="match status" value="1"/>
</dbReference>
<reference evidence="4 5" key="1">
    <citation type="journal article" date="2019" name="Nat. Ecol. Evol.">
        <title>Megaphylogeny resolves global patterns of mushroom evolution.</title>
        <authorList>
            <person name="Varga T."/>
            <person name="Krizsan K."/>
            <person name="Foldi C."/>
            <person name="Dima B."/>
            <person name="Sanchez-Garcia M."/>
            <person name="Sanchez-Ramirez S."/>
            <person name="Szollosi G.J."/>
            <person name="Szarkandi J.G."/>
            <person name="Papp V."/>
            <person name="Albert L."/>
            <person name="Andreopoulos W."/>
            <person name="Angelini C."/>
            <person name="Antonin V."/>
            <person name="Barry K.W."/>
            <person name="Bougher N.L."/>
            <person name="Buchanan P."/>
            <person name="Buyck B."/>
            <person name="Bense V."/>
            <person name="Catcheside P."/>
            <person name="Chovatia M."/>
            <person name="Cooper J."/>
            <person name="Damon W."/>
            <person name="Desjardin D."/>
            <person name="Finy P."/>
            <person name="Geml J."/>
            <person name="Haridas S."/>
            <person name="Hughes K."/>
            <person name="Justo A."/>
            <person name="Karasinski D."/>
            <person name="Kautmanova I."/>
            <person name="Kiss B."/>
            <person name="Kocsube S."/>
            <person name="Kotiranta H."/>
            <person name="LaButti K.M."/>
            <person name="Lechner B.E."/>
            <person name="Liimatainen K."/>
            <person name="Lipzen A."/>
            <person name="Lukacs Z."/>
            <person name="Mihaltcheva S."/>
            <person name="Morgado L.N."/>
            <person name="Niskanen T."/>
            <person name="Noordeloos M.E."/>
            <person name="Ohm R.A."/>
            <person name="Ortiz-Santana B."/>
            <person name="Ovrebo C."/>
            <person name="Racz N."/>
            <person name="Riley R."/>
            <person name="Savchenko A."/>
            <person name="Shiryaev A."/>
            <person name="Soop K."/>
            <person name="Spirin V."/>
            <person name="Szebenyi C."/>
            <person name="Tomsovsky M."/>
            <person name="Tulloss R.E."/>
            <person name="Uehling J."/>
            <person name="Grigoriev I.V."/>
            <person name="Vagvolgyi C."/>
            <person name="Papp T."/>
            <person name="Martin F.M."/>
            <person name="Miettinen O."/>
            <person name="Hibbett D.S."/>
            <person name="Nagy L.G."/>
        </authorList>
    </citation>
    <scope>NUCLEOTIDE SEQUENCE [LARGE SCALE GENOMIC DNA]</scope>
    <source>
        <strain evidence="4 5">CBS 962.96</strain>
    </source>
</reference>
<evidence type="ECO:0000256" key="3">
    <source>
        <dbReference type="ARBA" id="ARBA00022525"/>
    </source>
</evidence>
<gene>
    <name evidence="4" type="ORF">K435DRAFT_57160</name>
</gene>
<name>A0A4S8M633_DENBC</name>
<dbReference type="SUPFAM" id="SSF50685">
    <property type="entry name" value="Barwin-like endoglucanases"/>
    <property type="match status" value="1"/>
</dbReference>
<evidence type="ECO:0000313" key="5">
    <source>
        <dbReference type="Proteomes" id="UP000297245"/>
    </source>
</evidence>
<dbReference type="InterPro" id="IPR010829">
    <property type="entry name" value="Cerato-platanin"/>
</dbReference>
<proteinExistence type="inferred from homology"/>